<dbReference type="InterPro" id="IPR011047">
    <property type="entry name" value="Quinoprotein_ADH-like_sf"/>
</dbReference>
<dbReference type="SUPFAM" id="SSF50998">
    <property type="entry name" value="Quinoprotein alcohol dehydrogenase-like"/>
    <property type="match status" value="1"/>
</dbReference>
<dbReference type="PANTHER" id="PTHR35340:SF5">
    <property type="entry name" value="ASST-DOMAIN-CONTAINING PROTEIN"/>
    <property type="match status" value="1"/>
</dbReference>
<dbReference type="GO" id="GO:0004062">
    <property type="term" value="F:aryl sulfotransferase activity"/>
    <property type="evidence" value="ECO:0007669"/>
    <property type="project" value="InterPro"/>
</dbReference>
<organism evidence="1 2">
    <name type="scientific">Pseudomonas fluorescens</name>
    <dbReference type="NCBI Taxonomy" id="294"/>
    <lineage>
        <taxon>Bacteria</taxon>
        <taxon>Pseudomonadati</taxon>
        <taxon>Pseudomonadota</taxon>
        <taxon>Gammaproteobacteria</taxon>
        <taxon>Pseudomonadales</taxon>
        <taxon>Pseudomonadaceae</taxon>
        <taxon>Pseudomonas</taxon>
    </lineage>
</organism>
<reference evidence="1 2" key="1">
    <citation type="submission" date="2019-09" db="EMBL/GenBank/DDBJ databases">
        <authorList>
            <person name="Chandra G."/>
            <person name="Truman W A."/>
        </authorList>
    </citation>
    <scope>NUCLEOTIDE SEQUENCE [LARGE SCALE GENOMIC DNA]</scope>
    <source>
        <strain evidence="1">PS655</strain>
    </source>
</reference>
<dbReference type="AlphaFoldDB" id="A0A5E6RE09"/>
<dbReference type="Proteomes" id="UP000327167">
    <property type="component" value="Unassembled WGS sequence"/>
</dbReference>
<evidence type="ECO:0000313" key="2">
    <source>
        <dbReference type="Proteomes" id="UP000327167"/>
    </source>
</evidence>
<dbReference type="InterPro" id="IPR010262">
    <property type="entry name" value="Arylsulfotransferase_bact"/>
</dbReference>
<sequence length="213" mass="23161">MFPVGMIYSRNANFIAIIDKSSGKVVWRLGPNLPLINPKTAQKLPRPVDQFVGQHDAHIIPAGLPGAGNLLVFDNQGSAGYPNVTLGLISGSRVLEIDPLKNEIVWQYSAANSKQPGWAFYSSFISSARRLPNGNTLIDEGMNGRFFQVTTSGENVWEYVSPYLGKAPGSDAISNWVYRALPVSYDWVPTGTPRSETVVNAPVVGVQQTNASR</sequence>
<gene>
    <name evidence="1" type="ORF">PS655_01503</name>
</gene>
<proteinExistence type="predicted"/>
<dbReference type="Pfam" id="PF05935">
    <property type="entry name" value="Arylsulfotrans"/>
    <property type="match status" value="1"/>
</dbReference>
<evidence type="ECO:0000313" key="1">
    <source>
        <dbReference type="EMBL" id="VVM65043.1"/>
    </source>
</evidence>
<dbReference type="InterPro" id="IPR053143">
    <property type="entry name" value="Arylsulfate_ST"/>
</dbReference>
<accession>A0A5E6RE09</accession>
<dbReference type="PANTHER" id="PTHR35340">
    <property type="entry name" value="PQQ ENZYME REPEAT PROTEIN-RELATED"/>
    <property type="match status" value="1"/>
</dbReference>
<name>A0A5E6RE09_PSEFL</name>
<protein>
    <submittedName>
        <fullName evidence="1">Uncharacterized protein</fullName>
    </submittedName>
</protein>
<dbReference type="EMBL" id="CABVHJ010000004">
    <property type="protein sequence ID" value="VVM65043.1"/>
    <property type="molecule type" value="Genomic_DNA"/>
</dbReference>